<evidence type="ECO:0000313" key="4">
    <source>
        <dbReference type="EMBL" id="CFY11173.1"/>
    </source>
</evidence>
<dbReference type="GO" id="GO:0051301">
    <property type="term" value="P:cell division"/>
    <property type="evidence" value="ECO:0007669"/>
    <property type="project" value="UniProtKB-KW"/>
</dbReference>
<keyword evidence="3" id="KW-0131">Cell cycle</keyword>
<comment type="function">
    <text evidence="2 3">Prevents the cell division inhibition by proteins MinC and MinD at internal division sites while permitting inhibition at polar sites. This ensures cell division at the proper site by restricting the formation of a division septum at the midpoint of the long axis of the cell.</text>
</comment>
<organism evidence="4 5">
    <name type="scientific">Syntrophomonas zehnderi OL-4</name>
    <dbReference type="NCBI Taxonomy" id="690567"/>
    <lineage>
        <taxon>Bacteria</taxon>
        <taxon>Bacillati</taxon>
        <taxon>Bacillota</taxon>
        <taxon>Clostridia</taxon>
        <taxon>Eubacteriales</taxon>
        <taxon>Syntrophomonadaceae</taxon>
        <taxon>Syntrophomonas</taxon>
    </lineage>
</organism>
<dbReference type="Proteomes" id="UP000045545">
    <property type="component" value="Unassembled WGS sequence"/>
</dbReference>
<dbReference type="STRING" id="690567.2776"/>
<reference evidence="4 5" key="1">
    <citation type="submission" date="2015-03" db="EMBL/GenBank/DDBJ databases">
        <authorList>
            <person name="Murphy D."/>
        </authorList>
    </citation>
    <scope>NUCLEOTIDE SEQUENCE [LARGE SCALE GENOMIC DNA]</scope>
    <source>
        <strain evidence="4 5">OL-4</strain>
    </source>
</reference>
<accession>A0A0E3W3X6</accession>
<dbReference type="AlphaFoldDB" id="A0A0E3W3X6"/>
<keyword evidence="5" id="KW-1185">Reference proteome</keyword>
<name>A0A0E3W3X6_9FIRM</name>
<dbReference type="SUPFAM" id="SSF55229">
    <property type="entry name" value="Cell division protein MinE topological specificity domain"/>
    <property type="match status" value="1"/>
</dbReference>
<dbReference type="HAMAP" id="MF_00262">
    <property type="entry name" value="MinE"/>
    <property type="match status" value="1"/>
</dbReference>
<dbReference type="NCBIfam" id="TIGR01215">
    <property type="entry name" value="minE"/>
    <property type="match status" value="1"/>
</dbReference>
<dbReference type="InterPro" id="IPR036707">
    <property type="entry name" value="MinE_sf"/>
</dbReference>
<evidence type="ECO:0000256" key="3">
    <source>
        <dbReference type="HAMAP-Rule" id="MF_00262"/>
    </source>
</evidence>
<dbReference type="RefSeq" id="WP_046500109.1">
    <property type="nucleotide sequence ID" value="NZ_CGIH01000053.1"/>
</dbReference>
<protein>
    <recommendedName>
        <fullName evidence="3">Cell division topological specificity factor</fullName>
    </recommendedName>
</protein>
<gene>
    <name evidence="3" type="primary">minE</name>
    <name evidence="4" type="ORF">2776</name>
</gene>
<sequence length="83" mass="9487">MLEFLKKLYSREENSSREQANDRLRVVLTHDRLGASSQLMETIKEEILEVIAKHMDVEGTPEVNLITEGRHSALDISIPLKGR</sequence>
<proteinExistence type="inferred from homology"/>
<dbReference type="EMBL" id="CGIH01000053">
    <property type="protein sequence ID" value="CFY11173.1"/>
    <property type="molecule type" value="Genomic_DNA"/>
</dbReference>
<evidence type="ECO:0000313" key="5">
    <source>
        <dbReference type="Proteomes" id="UP000045545"/>
    </source>
</evidence>
<evidence type="ECO:0000256" key="1">
    <source>
        <dbReference type="ARBA" id="ARBA00008168"/>
    </source>
</evidence>
<keyword evidence="3" id="KW-0132">Cell division</keyword>
<comment type="similarity">
    <text evidence="1 3">Belongs to the MinE family.</text>
</comment>
<dbReference type="InterPro" id="IPR005527">
    <property type="entry name" value="MinE"/>
</dbReference>
<dbReference type="Pfam" id="PF03776">
    <property type="entry name" value="MinE"/>
    <property type="match status" value="1"/>
</dbReference>
<evidence type="ECO:0000256" key="2">
    <source>
        <dbReference type="ARBA" id="ARBA00025265"/>
    </source>
</evidence>
<dbReference type="GO" id="GO:0032955">
    <property type="term" value="P:regulation of division septum assembly"/>
    <property type="evidence" value="ECO:0007669"/>
    <property type="project" value="InterPro"/>
</dbReference>
<dbReference type="Gene3D" id="3.30.1070.10">
    <property type="entry name" value="Cell division topological specificity factor MinE"/>
    <property type="match status" value="1"/>
</dbReference>